<dbReference type="PANTHER" id="PTHR42839:SF2">
    <property type="entry name" value="ISOCHORISMATE SYNTHASE ENTC"/>
    <property type="match status" value="1"/>
</dbReference>
<dbReference type="GO" id="GO:0008909">
    <property type="term" value="F:isochorismate synthase activity"/>
    <property type="evidence" value="ECO:0007669"/>
    <property type="project" value="UniProtKB-EC"/>
</dbReference>
<keyword evidence="4 7" id="KW-0413">Isomerase</keyword>
<gene>
    <name evidence="7" type="ORF">JF888_01505</name>
</gene>
<dbReference type="PANTHER" id="PTHR42839">
    <property type="entry name" value="ISOCHORISMATE SYNTHASE ENTC"/>
    <property type="match status" value="1"/>
</dbReference>
<dbReference type="EC" id="5.4.4.2" evidence="3"/>
<dbReference type="RefSeq" id="WP_338176243.1">
    <property type="nucleotide sequence ID" value="NZ_JAEKNQ010000010.1"/>
</dbReference>
<accession>A0A934NGA2</accession>
<reference evidence="7 8" key="1">
    <citation type="submission" date="2020-10" db="EMBL/GenBank/DDBJ databases">
        <title>Ca. Dormibacterota MAGs.</title>
        <authorList>
            <person name="Montgomery K."/>
        </authorList>
    </citation>
    <scope>NUCLEOTIDE SEQUENCE [LARGE SCALE GENOMIC DNA]</scope>
    <source>
        <strain evidence="7">SC8811_S16_3</strain>
    </source>
</reference>
<dbReference type="Gene3D" id="3.60.120.10">
    <property type="entry name" value="Anthranilate synthase"/>
    <property type="match status" value="1"/>
</dbReference>
<proteinExistence type="inferred from homology"/>
<dbReference type="NCBIfam" id="TIGR00543">
    <property type="entry name" value="isochor_syn"/>
    <property type="match status" value="1"/>
</dbReference>
<comment type="catalytic activity">
    <reaction evidence="1">
        <text>chorismate = isochorismate</text>
        <dbReference type="Rhea" id="RHEA:18985"/>
        <dbReference type="ChEBI" id="CHEBI:29748"/>
        <dbReference type="ChEBI" id="CHEBI:29780"/>
        <dbReference type="EC" id="5.4.4.2"/>
    </reaction>
</comment>
<organism evidence="7 8">
    <name type="scientific">Candidatus Dormiibacter inghamiae</name>
    <dbReference type="NCBI Taxonomy" id="3127013"/>
    <lineage>
        <taxon>Bacteria</taxon>
        <taxon>Bacillati</taxon>
        <taxon>Candidatus Dormiibacterota</taxon>
        <taxon>Candidatus Dormibacteria</taxon>
        <taxon>Candidatus Dormibacterales</taxon>
        <taxon>Candidatus Dormibacteraceae</taxon>
        <taxon>Candidatus Dormiibacter</taxon>
    </lineage>
</organism>
<feature type="domain" description="Chorismate-utilising enzyme C-terminal" evidence="6">
    <location>
        <begin position="176"/>
        <end position="430"/>
    </location>
</feature>
<evidence type="ECO:0000256" key="1">
    <source>
        <dbReference type="ARBA" id="ARBA00000799"/>
    </source>
</evidence>
<evidence type="ECO:0000259" key="6">
    <source>
        <dbReference type="Pfam" id="PF00425"/>
    </source>
</evidence>
<comment type="caution">
    <text evidence="7">The sequence shown here is derived from an EMBL/GenBank/DDBJ whole genome shotgun (WGS) entry which is preliminary data.</text>
</comment>
<evidence type="ECO:0000256" key="4">
    <source>
        <dbReference type="ARBA" id="ARBA00023235"/>
    </source>
</evidence>
<evidence type="ECO:0000313" key="7">
    <source>
        <dbReference type="EMBL" id="MBJ7601867.1"/>
    </source>
</evidence>
<dbReference type="EMBL" id="JAEKNQ010000010">
    <property type="protein sequence ID" value="MBJ7601867.1"/>
    <property type="molecule type" value="Genomic_DNA"/>
</dbReference>
<sequence length="440" mass="46561">MQVGPPQVRELESSPDLISLMSAARDAGLETMLLERPLPDAVSILSLGRSYDLVATVEGVALTTAAGTRLDEEPGRPRLAAAGRLWGRFTSAQALAEQALPGTGLVALGGFAFDPDREPEAPWLGFPSLLFRVPQLAVTRVRGRTFLSGDESLLDCRPSAQAPAARRLSVESERSPESWSASVAEASRRLRAGAAAKVVLARQVFAHADGVLAAGAVLRSLRASYPACYIYLVSGADGTALAGASPELLLRRAGTRAVSQPMAGSIARGRNEAEDEQLAEQLRASAKDSEEHRITARHVRHALARFSDEVEQRPPEVVRLTNIQHLATEVRTRLTTPVPNLLEVAAGLHPTPAVNGYPAAAAGDMLAELEEMERGWYAGAVGWLDSRGDGELAQAIRCGLLDGDGARLYAGVGIMPDSDPAAELAETELKLKALLGAISA</sequence>
<dbReference type="InterPro" id="IPR015890">
    <property type="entry name" value="Chorismate_C"/>
</dbReference>
<evidence type="ECO:0000256" key="2">
    <source>
        <dbReference type="ARBA" id="ARBA00005297"/>
    </source>
</evidence>
<dbReference type="Pfam" id="PF00425">
    <property type="entry name" value="Chorismate_bind"/>
    <property type="match status" value="1"/>
</dbReference>
<dbReference type="InterPro" id="IPR004561">
    <property type="entry name" value="IsoChor_synthase"/>
</dbReference>
<dbReference type="AlphaFoldDB" id="A0A934NGA2"/>
<dbReference type="InterPro" id="IPR005801">
    <property type="entry name" value="ADC_synthase"/>
</dbReference>
<comment type="similarity">
    <text evidence="2">Belongs to the isochorismate synthase family.</text>
</comment>
<dbReference type="Proteomes" id="UP000620075">
    <property type="component" value="Unassembled WGS sequence"/>
</dbReference>
<name>A0A934NGA2_9BACT</name>
<dbReference type="SUPFAM" id="SSF56322">
    <property type="entry name" value="ADC synthase"/>
    <property type="match status" value="1"/>
</dbReference>
<evidence type="ECO:0000256" key="5">
    <source>
        <dbReference type="ARBA" id="ARBA00041564"/>
    </source>
</evidence>
<protein>
    <recommendedName>
        <fullName evidence="3">isochorismate synthase</fullName>
        <ecNumber evidence="3">5.4.4.2</ecNumber>
    </recommendedName>
    <alternativeName>
        <fullName evidence="5">Isochorismate mutase</fullName>
    </alternativeName>
</protein>
<evidence type="ECO:0000313" key="8">
    <source>
        <dbReference type="Proteomes" id="UP000620075"/>
    </source>
</evidence>
<evidence type="ECO:0000256" key="3">
    <source>
        <dbReference type="ARBA" id="ARBA00012824"/>
    </source>
</evidence>